<feature type="region of interest" description="Disordered" evidence="1">
    <location>
        <begin position="41"/>
        <end position="91"/>
    </location>
</feature>
<organism evidence="2 3">
    <name type="scientific">Tritrichomonas musculus</name>
    <dbReference type="NCBI Taxonomy" id="1915356"/>
    <lineage>
        <taxon>Eukaryota</taxon>
        <taxon>Metamonada</taxon>
        <taxon>Parabasalia</taxon>
        <taxon>Tritrichomonadida</taxon>
        <taxon>Tritrichomonadidae</taxon>
        <taxon>Tritrichomonas</taxon>
    </lineage>
</organism>
<feature type="compositionally biased region" description="Basic and acidic residues" evidence="1">
    <location>
        <begin position="61"/>
        <end position="72"/>
    </location>
</feature>
<dbReference type="Proteomes" id="UP001470230">
    <property type="component" value="Unassembled WGS sequence"/>
</dbReference>
<evidence type="ECO:0000313" key="2">
    <source>
        <dbReference type="EMBL" id="KAK8839374.1"/>
    </source>
</evidence>
<evidence type="ECO:0000256" key="1">
    <source>
        <dbReference type="SAM" id="MobiDB-lite"/>
    </source>
</evidence>
<evidence type="ECO:0000313" key="3">
    <source>
        <dbReference type="Proteomes" id="UP001470230"/>
    </source>
</evidence>
<feature type="compositionally biased region" description="Basic and acidic residues" evidence="1">
    <location>
        <begin position="41"/>
        <end position="52"/>
    </location>
</feature>
<name>A0ABR2GZL1_9EUKA</name>
<dbReference type="EMBL" id="JAPFFF010000052">
    <property type="protein sequence ID" value="KAK8839374.1"/>
    <property type="molecule type" value="Genomic_DNA"/>
</dbReference>
<comment type="caution">
    <text evidence="2">The sequence shown here is derived from an EMBL/GenBank/DDBJ whole genome shotgun (WGS) entry which is preliminary data.</text>
</comment>
<reference evidence="2 3" key="1">
    <citation type="submission" date="2024-04" db="EMBL/GenBank/DDBJ databases">
        <title>Tritrichomonas musculus Genome.</title>
        <authorList>
            <person name="Alves-Ferreira E."/>
            <person name="Grigg M."/>
            <person name="Lorenzi H."/>
            <person name="Galac M."/>
        </authorList>
    </citation>
    <scope>NUCLEOTIDE SEQUENCE [LARGE SCALE GENOMIC DNA]</scope>
    <source>
        <strain evidence="2 3">EAF2021</strain>
    </source>
</reference>
<keyword evidence="3" id="KW-1185">Reference proteome</keyword>
<sequence>MDIQPGEMPKLKKVEPPPGQPLPLEEKHYDSFQRALIDNLKDRSEDLEKHPETIANHPQKKPSELDKLESQIEKMIPAKKKNDVHSSHEVI</sequence>
<proteinExistence type="predicted"/>
<accession>A0ABR2GZL1</accession>
<gene>
    <name evidence="2" type="ORF">M9Y10_032310</name>
</gene>
<protein>
    <submittedName>
        <fullName evidence="2">Uncharacterized protein</fullName>
    </submittedName>
</protein>
<feature type="region of interest" description="Disordered" evidence="1">
    <location>
        <begin position="1"/>
        <end position="25"/>
    </location>
</feature>
<feature type="compositionally biased region" description="Basic and acidic residues" evidence="1">
    <location>
        <begin position="80"/>
        <end position="91"/>
    </location>
</feature>